<dbReference type="Proteomes" id="UP001054837">
    <property type="component" value="Unassembled WGS sequence"/>
</dbReference>
<organism evidence="1 2">
    <name type="scientific">Caerostris darwini</name>
    <dbReference type="NCBI Taxonomy" id="1538125"/>
    <lineage>
        <taxon>Eukaryota</taxon>
        <taxon>Metazoa</taxon>
        <taxon>Ecdysozoa</taxon>
        <taxon>Arthropoda</taxon>
        <taxon>Chelicerata</taxon>
        <taxon>Arachnida</taxon>
        <taxon>Araneae</taxon>
        <taxon>Araneomorphae</taxon>
        <taxon>Entelegynae</taxon>
        <taxon>Araneoidea</taxon>
        <taxon>Araneidae</taxon>
        <taxon>Caerostris</taxon>
    </lineage>
</organism>
<evidence type="ECO:0000313" key="2">
    <source>
        <dbReference type="Proteomes" id="UP001054837"/>
    </source>
</evidence>
<evidence type="ECO:0008006" key="3">
    <source>
        <dbReference type="Google" id="ProtNLM"/>
    </source>
</evidence>
<evidence type="ECO:0000313" key="1">
    <source>
        <dbReference type="EMBL" id="GIY33209.1"/>
    </source>
</evidence>
<name>A0AAV4SIN3_9ARAC</name>
<dbReference type="EMBL" id="BPLQ01007915">
    <property type="protein sequence ID" value="GIY33209.1"/>
    <property type="molecule type" value="Genomic_DNA"/>
</dbReference>
<gene>
    <name evidence="1" type="ORF">CDAR_213941</name>
</gene>
<sequence length="104" mass="12142">MFEGNKNKKIKNSTSERNFLYFYENGKDKKSEKLKSFDAYSKHPALFIDFGAQTRRSISHIWVILCVVSRPSGIHVVQHSMFRSMPGWVVFILIRNGRRSIGFE</sequence>
<protein>
    <recommendedName>
        <fullName evidence="3">Ycf15</fullName>
    </recommendedName>
</protein>
<accession>A0AAV4SIN3</accession>
<dbReference type="AlphaFoldDB" id="A0AAV4SIN3"/>
<comment type="caution">
    <text evidence="1">The sequence shown here is derived from an EMBL/GenBank/DDBJ whole genome shotgun (WGS) entry which is preliminary data.</text>
</comment>
<keyword evidence="2" id="KW-1185">Reference proteome</keyword>
<proteinExistence type="predicted"/>
<reference evidence="1 2" key="1">
    <citation type="submission" date="2021-06" db="EMBL/GenBank/DDBJ databases">
        <title>Caerostris darwini draft genome.</title>
        <authorList>
            <person name="Kono N."/>
            <person name="Arakawa K."/>
        </authorList>
    </citation>
    <scope>NUCLEOTIDE SEQUENCE [LARGE SCALE GENOMIC DNA]</scope>
</reference>